<protein>
    <submittedName>
        <fullName evidence="1">Uncharacterized protein</fullName>
    </submittedName>
</protein>
<accession>A0A550JAP1</accession>
<evidence type="ECO:0000313" key="2">
    <source>
        <dbReference type="Proteomes" id="UP000317155"/>
    </source>
</evidence>
<gene>
    <name evidence="1" type="ORF">FL622_11435</name>
</gene>
<proteinExistence type="predicted"/>
<reference evidence="1 2" key="1">
    <citation type="submission" date="2019-07" db="EMBL/GenBank/DDBJ databases">
        <title>Insights of Desulfuromonas acetexigens electromicrobiology.</title>
        <authorList>
            <person name="Katuri K."/>
            <person name="Sapireddy V."/>
            <person name="Shaw D.R."/>
            <person name="Saikaly P."/>
        </authorList>
    </citation>
    <scope>NUCLEOTIDE SEQUENCE [LARGE SCALE GENOMIC DNA]</scope>
    <source>
        <strain evidence="1 2">2873</strain>
    </source>
</reference>
<dbReference type="EMBL" id="VJVV01000008">
    <property type="protein sequence ID" value="TRO80241.1"/>
    <property type="molecule type" value="Genomic_DNA"/>
</dbReference>
<dbReference type="RefSeq" id="WP_092058416.1">
    <property type="nucleotide sequence ID" value="NZ_FOJJ01000040.1"/>
</dbReference>
<dbReference type="OrthoDB" id="5387633at2"/>
<name>A0A550JAP1_9BACT</name>
<keyword evidence="2" id="KW-1185">Reference proteome</keyword>
<organism evidence="1 2">
    <name type="scientific">Trichloromonas acetexigens</name>
    <dbReference type="NCBI Taxonomy" id="38815"/>
    <lineage>
        <taxon>Bacteria</taxon>
        <taxon>Pseudomonadati</taxon>
        <taxon>Thermodesulfobacteriota</taxon>
        <taxon>Desulfuromonadia</taxon>
        <taxon>Desulfuromonadales</taxon>
        <taxon>Trichloromonadaceae</taxon>
        <taxon>Trichloromonas</taxon>
    </lineage>
</organism>
<dbReference type="AlphaFoldDB" id="A0A550JAP1"/>
<dbReference type="Proteomes" id="UP000317155">
    <property type="component" value="Unassembled WGS sequence"/>
</dbReference>
<comment type="caution">
    <text evidence="1">The sequence shown here is derived from an EMBL/GenBank/DDBJ whole genome shotgun (WGS) entry which is preliminary data.</text>
</comment>
<sequence>MSISDRYRELVVDVQAVLAEMTGASGEEEGRELREVRRATEGISELYEAVGEIPRIRLEADLTPVLLKAHNQLDRARLLLEEQGAADRAAGIWELEQKIYRLLNDL</sequence>
<evidence type="ECO:0000313" key="1">
    <source>
        <dbReference type="EMBL" id="TRO80241.1"/>
    </source>
</evidence>